<keyword evidence="1" id="KW-0677">Repeat</keyword>
<evidence type="ECO:0000256" key="4">
    <source>
        <dbReference type="SAM" id="MobiDB-lite"/>
    </source>
</evidence>
<evidence type="ECO:0000256" key="3">
    <source>
        <dbReference type="PROSITE-ProRule" id="PRU00339"/>
    </source>
</evidence>
<dbReference type="PANTHER" id="PTHR46050">
    <property type="entry name" value="TPR REPEAT-CONTAINING THIOREDOXIN"/>
    <property type="match status" value="1"/>
</dbReference>
<feature type="repeat" description="TPR" evidence="3">
    <location>
        <begin position="210"/>
        <end position="243"/>
    </location>
</feature>
<dbReference type="EMBL" id="CAKOAT010996446">
    <property type="protein sequence ID" value="CAH8392501.1"/>
    <property type="molecule type" value="Genomic_DNA"/>
</dbReference>
<dbReference type="InterPro" id="IPR036249">
    <property type="entry name" value="Thioredoxin-like_sf"/>
</dbReference>
<dbReference type="SMART" id="SM00028">
    <property type="entry name" value="TPR"/>
    <property type="match status" value="6"/>
</dbReference>
<feature type="compositionally biased region" description="Basic residues" evidence="4">
    <location>
        <begin position="109"/>
        <end position="118"/>
    </location>
</feature>
<dbReference type="InterPro" id="IPR044534">
    <property type="entry name" value="TTL1-4"/>
</dbReference>
<evidence type="ECO:0000259" key="5">
    <source>
        <dbReference type="Pfam" id="PF00085"/>
    </source>
</evidence>
<evidence type="ECO:0000256" key="2">
    <source>
        <dbReference type="ARBA" id="ARBA00022803"/>
    </source>
</evidence>
<keyword evidence="7" id="KW-1185">Reference proteome</keyword>
<sequence length="685" mass="74959">MSHYRRHSLEPSIDSITSRFRDSLNLHKDDDDVINKPDFRELDFGSPKSPLKPRVSSSSASAAATPAVSGSSSSSSGSVSGKPSVTSHLANRSHSGELTETPGSGTKTRNPKPGHRRSASAGTPLIYSGLAFSPAKNRGGGSGATSPTAGVVPTGNICPSGKIPKTGMASRASVKPESLFTGTGNYGHGNIVRGGGKANHSAKQPETRDPEEVKKAGNDMYKKGNFSEALALYDKAISMSPENPAYRSNRAAALAASGRLREAVKECLEAVRLDPSYVRAHQRLASLYLRLGEAENARRHLCFSGQCPDKTELQRVQTLEKHLRLCSEARKNSEWKKVITEVDAAIANGADSSPQLVACKAEALLRLHQIKDSDLCLSTIQRLDHLHHHYHTQAKLFGMLCDAYVLCVQAQVDMALGRFENAIVKAERALKIDHSNSNNPEVVAVINNVTSVAKARTRGNELFTSGRYSEASVAYGEGLKFDAFNSVLYCNRAACWFKLGMWDQSVDDCNQALRIQPGYTKALLRRAASYGKLGRWDDAVRDYEVLRKELPGDSEVAESLERAKTALLNKSEEHKYLGFNNEVEEVSSLDKFKTATSLPGISVFYFKSSSNRQSEAISPFINTLCLRYSLVHFFMVDVDESLALAKAESIKKVPTFKIYKDGLKMKEMVCPSHKLLEDNVKHFLL</sequence>
<feature type="domain" description="Thioredoxin" evidence="5">
    <location>
        <begin position="616"/>
        <end position="673"/>
    </location>
</feature>
<dbReference type="AlphaFoldDB" id="A0ABC8M840"/>
<dbReference type="InterPro" id="IPR019734">
    <property type="entry name" value="TPR_rpt"/>
</dbReference>
<dbReference type="Pfam" id="PF13432">
    <property type="entry name" value="TPR_16"/>
    <property type="match status" value="1"/>
</dbReference>
<organism evidence="6 7">
    <name type="scientific">Eruca vesicaria subsp. sativa</name>
    <name type="common">Garden rocket</name>
    <name type="synonym">Eruca sativa</name>
    <dbReference type="NCBI Taxonomy" id="29727"/>
    <lineage>
        <taxon>Eukaryota</taxon>
        <taxon>Viridiplantae</taxon>
        <taxon>Streptophyta</taxon>
        <taxon>Embryophyta</taxon>
        <taxon>Tracheophyta</taxon>
        <taxon>Spermatophyta</taxon>
        <taxon>Magnoliopsida</taxon>
        <taxon>eudicotyledons</taxon>
        <taxon>Gunneridae</taxon>
        <taxon>Pentapetalae</taxon>
        <taxon>rosids</taxon>
        <taxon>malvids</taxon>
        <taxon>Brassicales</taxon>
        <taxon>Brassicaceae</taxon>
        <taxon>Brassiceae</taxon>
        <taxon>Eruca</taxon>
    </lineage>
</organism>
<evidence type="ECO:0000313" key="6">
    <source>
        <dbReference type="EMBL" id="CAH8392501.1"/>
    </source>
</evidence>
<keyword evidence="2 3" id="KW-0802">TPR repeat</keyword>
<feature type="region of interest" description="Disordered" evidence="4">
    <location>
        <begin position="25"/>
        <end position="157"/>
    </location>
</feature>
<dbReference type="Pfam" id="PF13174">
    <property type="entry name" value="TPR_6"/>
    <property type="match status" value="1"/>
</dbReference>
<comment type="caution">
    <text evidence="6">The sequence shown here is derived from an EMBL/GenBank/DDBJ whole genome shotgun (WGS) entry which is preliminary data.</text>
</comment>
<dbReference type="Pfam" id="PF00085">
    <property type="entry name" value="Thioredoxin"/>
    <property type="match status" value="1"/>
</dbReference>
<feature type="compositionally biased region" description="Basic and acidic residues" evidence="4">
    <location>
        <begin position="25"/>
        <end position="43"/>
    </location>
</feature>
<accession>A0ABC8M840</accession>
<dbReference type="CDD" id="cd02947">
    <property type="entry name" value="TRX_family"/>
    <property type="match status" value="1"/>
</dbReference>
<dbReference type="PANTHER" id="PTHR46050:SF29">
    <property type="entry name" value="TPR REPEAT-CONTAINING THIOREDOXIN TTL4"/>
    <property type="match status" value="1"/>
</dbReference>
<feature type="compositionally biased region" description="Gly residues" evidence="4">
    <location>
        <begin position="185"/>
        <end position="197"/>
    </location>
</feature>
<gene>
    <name evidence="6" type="ORF">ERUC_LOCUS44984</name>
</gene>
<dbReference type="Gene3D" id="3.40.30.10">
    <property type="entry name" value="Glutaredoxin"/>
    <property type="match status" value="1"/>
</dbReference>
<dbReference type="Proteomes" id="UP001642260">
    <property type="component" value="Unassembled WGS sequence"/>
</dbReference>
<evidence type="ECO:0000313" key="7">
    <source>
        <dbReference type="Proteomes" id="UP001642260"/>
    </source>
</evidence>
<reference evidence="6 7" key="1">
    <citation type="submission" date="2022-03" db="EMBL/GenBank/DDBJ databases">
        <authorList>
            <person name="Macdonald S."/>
            <person name="Ahmed S."/>
            <person name="Newling K."/>
        </authorList>
    </citation>
    <scope>NUCLEOTIDE SEQUENCE [LARGE SCALE GENOMIC DNA]</scope>
</reference>
<dbReference type="Gene3D" id="1.25.40.10">
    <property type="entry name" value="Tetratricopeptide repeat domain"/>
    <property type="match status" value="1"/>
</dbReference>
<evidence type="ECO:0000256" key="1">
    <source>
        <dbReference type="ARBA" id="ARBA00022737"/>
    </source>
</evidence>
<feature type="region of interest" description="Disordered" evidence="4">
    <location>
        <begin position="185"/>
        <end position="213"/>
    </location>
</feature>
<dbReference type="Pfam" id="PF00515">
    <property type="entry name" value="TPR_1"/>
    <property type="match status" value="1"/>
</dbReference>
<dbReference type="GO" id="GO:0006950">
    <property type="term" value="P:response to stress"/>
    <property type="evidence" value="ECO:0007669"/>
    <property type="project" value="UniProtKB-ARBA"/>
</dbReference>
<protein>
    <recommendedName>
        <fullName evidence="5">Thioredoxin domain-containing protein</fullName>
    </recommendedName>
</protein>
<dbReference type="PROSITE" id="PS50005">
    <property type="entry name" value="TPR"/>
    <property type="match status" value="1"/>
</dbReference>
<dbReference type="FunFam" id="3.40.30.10:FF:000211">
    <property type="entry name" value="TPR repeat-containing thioredoxin TTL4"/>
    <property type="match status" value="1"/>
</dbReference>
<feature type="compositionally biased region" description="Low complexity" evidence="4">
    <location>
        <begin position="46"/>
        <end position="87"/>
    </location>
</feature>
<dbReference type="SUPFAM" id="SSF48452">
    <property type="entry name" value="TPR-like"/>
    <property type="match status" value="2"/>
</dbReference>
<proteinExistence type="predicted"/>
<dbReference type="SUPFAM" id="SSF52833">
    <property type="entry name" value="Thioredoxin-like"/>
    <property type="match status" value="1"/>
</dbReference>
<feature type="compositionally biased region" description="Polar residues" evidence="4">
    <location>
        <begin position="88"/>
        <end position="108"/>
    </location>
</feature>
<dbReference type="InterPro" id="IPR013766">
    <property type="entry name" value="Thioredoxin_domain"/>
</dbReference>
<feature type="compositionally biased region" description="Basic and acidic residues" evidence="4">
    <location>
        <begin position="203"/>
        <end position="213"/>
    </location>
</feature>
<dbReference type="InterPro" id="IPR011990">
    <property type="entry name" value="TPR-like_helical_dom_sf"/>
</dbReference>
<name>A0ABC8M840_ERUVS</name>